<dbReference type="EMBL" id="JAGJRS010000022">
    <property type="protein sequence ID" value="MBP1475124.1"/>
    <property type="molecule type" value="Genomic_DNA"/>
</dbReference>
<protein>
    <submittedName>
        <fullName evidence="10">Type VI secretion system ATPase TssH</fullName>
    </submittedName>
</protein>
<organism evidence="10 11">
    <name type="scientific">Frateuria flava</name>
    <dbReference type="NCBI Taxonomy" id="2821489"/>
    <lineage>
        <taxon>Bacteria</taxon>
        <taxon>Pseudomonadati</taxon>
        <taxon>Pseudomonadota</taxon>
        <taxon>Gammaproteobacteria</taxon>
        <taxon>Lysobacterales</taxon>
        <taxon>Rhodanobacteraceae</taxon>
        <taxon>Frateuria</taxon>
    </lineage>
</organism>
<evidence type="ECO:0000259" key="9">
    <source>
        <dbReference type="PROSITE" id="PS51903"/>
    </source>
</evidence>
<evidence type="ECO:0000256" key="2">
    <source>
        <dbReference type="ARBA" id="ARBA00022737"/>
    </source>
</evidence>
<feature type="domain" description="Clp R" evidence="9">
    <location>
        <begin position="10"/>
        <end position="156"/>
    </location>
</feature>
<dbReference type="Pfam" id="PF00004">
    <property type="entry name" value="AAA"/>
    <property type="match status" value="1"/>
</dbReference>
<dbReference type="InterPro" id="IPR050130">
    <property type="entry name" value="ClpA_ClpB"/>
</dbReference>
<evidence type="ECO:0000256" key="8">
    <source>
        <dbReference type="SAM" id="MobiDB-lite"/>
    </source>
</evidence>
<dbReference type="PANTHER" id="PTHR11638">
    <property type="entry name" value="ATP-DEPENDENT CLP PROTEASE"/>
    <property type="match status" value="1"/>
</dbReference>
<reference evidence="10 11" key="1">
    <citation type="submission" date="2021-04" db="EMBL/GenBank/DDBJ databases">
        <authorList>
            <person name="Huq M.A."/>
        </authorList>
    </citation>
    <scope>NUCLEOTIDE SEQUENCE [LARGE SCALE GENOMIC DNA]</scope>
    <source>
        <strain evidence="10 11">MAH-13</strain>
    </source>
</reference>
<dbReference type="CDD" id="cd00009">
    <property type="entry name" value="AAA"/>
    <property type="match status" value="1"/>
</dbReference>
<keyword evidence="4" id="KW-0067">ATP-binding</keyword>
<dbReference type="PANTHER" id="PTHR11638:SF184">
    <property type="entry name" value="ATPASE WITH CHAPERONE ACTIVITY"/>
    <property type="match status" value="1"/>
</dbReference>
<keyword evidence="5" id="KW-0143">Chaperone</keyword>
<evidence type="ECO:0000256" key="7">
    <source>
        <dbReference type="SAM" id="Coils"/>
    </source>
</evidence>
<comment type="similarity">
    <text evidence="1">Belongs to the ClpA/ClpB family.</text>
</comment>
<dbReference type="InterPro" id="IPR018368">
    <property type="entry name" value="ClpA/B_CS1"/>
</dbReference>
<evidence type="ECO:0000256" key="3">
    <source>
        <dbReference type="ARBA" id="ARBA00022741"/>
    </source>
</evidence>
<name>A0ABS4DPZ1_9GAMM</name>
<dbReference type="SMART" id="SM01086">
    <property type="entry name" value="ClpB_D2-small"/>
    <property type="match status" value="1"/>
</dbReference>
<dbReference type="InterPro" id="IPR004176">
    <property type="entry name" value="Clp_R_N"/>
</dbReference>
<dbReference type="Pfam" id="PF07724">
    <property type="entry name" value="AAA_2"/>
    <property type="match status" value="1"/>
</dbReference>
<dbReference type="CDD" id="cd19499">
    <property type="entry name" value="RecA-like_ClpB_Hsp104-like"/>
    <property type="match status" value="1"/>
</dbReference>
<evidence type="ECO:0000313" key="11">
    <source>
        <dbReference type="Proteomes" id="UP000823790"/>
    </source>
</evidence>
<dbReference type="InterPro" id="IPR036628">
    <property type="entry name" value="Clp_N_dom_sf"/>
</dbReference>
<dbReference type="Gene3D" id="1.10.1780.10">
    <property type="entry name" value="Clp, N-terminal domain"/>
    <property type="match status" value="1"/>
</dbReference>
<dbReference type="NCBIfam" id="TIGR03345">
    <property type="entry name" value="VI_ClpV1"/>
    <property type="match status" value="1"/>
</dbReference>
<dbReference type="PRINTS" id="PR00300">
    <property type="entry name" value="CLPPROTEASEA"/>
</dbReference>
<dbReference type="InterPro" id="IPR027417">
    <property type="entry name" value="P-loop_NTPase"/>
</dbReference>
<keyword evidence="3" id="KW-0547">Nucleotide-binding</keyword>
<comment type="caution">
    <text evidence="10">The sequence shown here is derived from an EMBL/GenBank/DDBJ whole genome shotgun (WGS) entry which is preliminary data.</text>
</comment>
<keyword evidence="2 6" id="KW-0677">Repeat</keyword>
<accession>A0ABS4DPZ1</accession>
<dbReference type="SUPFAM" id="SSF81923">
    <property type="entry name" value="Double Clp-N motif"/>
    <property type="match status" value="1"/>
</dbReference>
<keyword evidence="11" id="KW-1185">Reference proteome</keyword>
<dbReference type="InterPro" id="IPR019489">
    <property type="entry name" value="Clp_ATPase_C"/>
</dbReference>
<dbReference type="InterPro" id="IPR001270">
    <property type="entry name" value="ClpA/B"/>
</dbReference>
<feature type="coiled-coil region" evidence="7">
    <location>
        <begin position="444"/>
        <end position="495"/>
    </location>
</feature>
<sequence length="911" mass="99136">MAEISRSALFGKLNKLAYRGIESATVFCKLRGNPYVELVHWIHQILQLQDSDLHRIVKQFNINPSNLARDVTDALDKLPRGSTTITDLSSNVEEAVERGWVFATLMFGEAQVRTGYLMVGVLRTRHLRNALVAISAEFDKIKPETLVEKFAEVVSGSPEDGQNASDGFQLGGAVPGEASGAMGPAQMGKQEALKQFTVDLTEQARHGKIDPIVGRDEEIRQVVDILMRRRQNNPMLVGEAGVGKTAVVEGFALRIAQGDVPPQLKDVELRTLDVGLLQAGASMKGEFENRLRQVIEEVQSSARPIILFIDEAHTLVGAGGAAGTGDAANLLKPALARGNLRTVGATTWAEYKKHIEKDPALTRRFQTVQVDEPSEEKGILMMRGVASVMEKHHRVQILDEALEAAVKLSHRYIPARQLPDKAVSLLDTACARVAISQHAVPPEVDDTRKRIQALETELAIIAREKTVGVDVAEREAAAGEKLAEAKARLETLEVNWQVEKGLVEKILAIRARLRGDAAPVEGTGSALEQAANAEAGEVAVASAVLTEAERAAALEELKGLQAQLSELQGESPLILPTVDYVAVGSVVSDWTGIPVGRMVKSELETVMNLAGLMGRRVIGQDHAMEMIAKRIQTSRAGLDNPNKPIGVFMLAGTSGVGKTETALALAEALYGGEQNLITINMSEFQEAHTVSTLKGAPPGYVGYGEGGVLTEAVRRKPYSVVLLDEVEKAHPDVHEIFFQVFDKGVMEDGEGRQIDFKNTLILLTTNAGTDLIASLCADPELMPEPEGMAKALREPLLKVFPPALLGRLVTIPYFPLSETMLGEIVKLQLNRIKKRIEARYRIPFEYDQDVVRLVVSRCTESESGGRMIDAILTNTMLPDISREFLNRMIEGRPVQGAKVGVDNGDFSYAFD</sequence>
<dbReference type="SMART" id="SM00382">
    <property type="entry name" value="AAA"/>
    <property type="match status" value="2"/>
</dbReference>
<dbReference type="InterPro" id="IPR003593">
    <property type="entry name" value="AAA+_ATPase"/>
</dbReference>
<feature type="coiled-coil region" evidence="7">
    <location>
        <begin position="543"/>
        <end position="570"/>
    </location>
</feature>
<dbReference type="RefSeq" id="WP_209621239.1">
    <property type="nucleotide sequence ID" value="NZ_JAGJRS010000022.1"/>
</dbReference>
<dbReference type="InterPro" id="IPR017729">
    <property type="entry name" value="ATPase_T6SS_ClpV1"/>
</dbReference>
<evidence type="ECO:0000256" key="6">
    <source>
        <dbReference type="PROSITE-ProRule" id="PRU01251"/>
    </source>
</evidence>
<dbReference type="InterPro" id="IPR003959">
    <property type="entry name" value="ATPase_AAA_core"/>
</dbReference>
<gene>
    <name evidence="10" type="primary">tssH</name>
    <name evidence="10" type="ORF">J7I44_12495</name>
</gene>
<dbReference type="InterPro" id="IPR041546">
    <property type="entry name" value="ClpA/ClpB_AAA_lid"/>
</dbReference>
<dbReference type="Pfam" id="PF10431">
    <property type="entry name" value="ClpB_D2-small"/>
    <property type="match status" value="1"/>
</dbReference>
<dbReference type="SUPFAM" id="SSF52540">
    <property type="entry name" value="P-loop containing nucleoside triphosphate hydrolases"/>
    <property type="match status" value="2"/>
</dbReference>
<evidence type="ECO:0000256" key="4">
    <source>
        <dbReference type="ARBA" id="ARBA00022840"/>
    </source>
</evidence>
<feature type="region of interest" description="Disordered" evidence="8">
    <location>
        <begin position="156"/>
        <end position="186"/>
    </location>
</feature>
<evidence type="ECO:0000256" key="5">
    <source>
        <dbReference type="ARBA" id="ARBA00023186"/>
    </source>
</evidence>
<dbReference type="Gene3D" id="3.40.50.300">
    <property type="entry name" value="P-loop containing nucleotide triphosphate hydrolases"/>
    <property type="match status" value="3"/>
</dbReference>
<evidence type="ECO:0000256" key="1">
    <source>
        <dbReference type="ARBA" id="ARBA00008675"/>
    </source>
</evidence>
<dbReference type="Pfam" id="PF17871">
    <property type="entry name" value="AAA_lid_9"/>
    <property type="match status" value="1"/>
</dbReference>
<proteinExistence type="inferred from homology"/>
<keyword evidence="7" id="KW-0175">Coiled coil</keyword>
<dbReference type="PROSITE" id="PS00870">
    <property type="entry name" value="CLPAB_1"/>
    <property type="match status" value="1"/>
</dbReference>
<dbReference type="Proteomes" id="UP000823790">
    <property type="component" value="Unassembled WGS sequence"/>
</dbReference>
<dbReference type="Gene3D" id="1.10.8.60">
    <property type="match status" value="1"/>
</dbReference>
<evidence type="ECO:0000313" key="10">
    <source>
        <dbReference type="EMBL" id="MBP1475124.1"/>
    </source>
</evidence>
<dbReference type="PROSITE" id="PS51903">
    <property type="entry name" value="CLP_R"/>
    <property type="match status" value="1"/>
</dbReference>